<evidence type="ECO:0000313" key="3">
    <source>
        <dbReference type="EMBL" id="MBC6491409.1"/>
    </source>
</evidence>
<dbReference type="Pfam" id="PF00582">
    <property type="entry name" value="Usp"/>
    <property type="match status" value="2"/>
</dbReference>
<organism evidence="3 4">
    <name type="scientific">Flavihumibacter stibioxidans</name>
    <dbReference type="NCBI Taxonomy" id="1834163"/>
    <lineage>
        <taxon>Bacteria</taxon>
        <taxon>Pseudomonadati</taxon>
        <taxon>Bacteroidota</taxon>
        <taxon>Chitinophagia</taxon>
        <taxon>Chitinophagales</taxon>
        <taxon>Chitinophagaceae</taxon>
        <taxon>Flavihumibacter</taxon>
    </lineage>
</organism>
<sequence>MKRIVVPTDFSPTAERAFQYALDIAAKSGAAVILYHVYEPVESEFIDNVTKRRLYNEQMESDLMKQLQRLTHKFVPADFSVPVSTILGRAPVVDNILGFAEHNQIDLVVMGTQGAGGLKRALVGTIASRIIKQADCPVLLIPEKFDWKLPAQIVYATDCMAPDRTAFNLVLSLAKLYEAKITVVHMIHGDAGETNLDQESGFFEKYAHALQQDYSDFTISFELVKTVSMVDAMERLHQELPYDMVVMVRREKHFLQRFFVESFTKNMLYTTSQPLLVIPEDF</sequence>
<protein>
    <recommendedName>
        <fullName evidence="2">UspA domain-containing protein</fullName>
    </recommendedName>
</protein>
<proteinExistence type="inferred from homology"/>
<dbReference type="CDD" id="cd00293">
    <property type="entry name" value="USP-like"/>
    <property type="match status" value="2"/>
</dbReference>
<dbReference type="PANTHER" id="PTHR46268:SF6">
    <property type="entry name" value="UNIVERSAL STRESS PROTEIN UP12"/>
    <property type="match status" value="1"/>
</dbReference>
<dbReference type="PANTHER" id="PTHR46268">
    <property type="entry name" value="STRESS RESPONSE PROTEIN NHAX"/>
    <property type="match status" value="1"/>
</dbReference>
<evidence type="ECO:0000259" key="2">
    <source>
        <dbReference type="Pfam" id="PF00582"/>
    </source>
</evidence>
<dbReference type="InterPro" id="IPR006015">
    <property type="entry name" value="Universal_stress_UspA"/>
</dbReference>
<comment type="similarity">
    <text evidence="1">Belongs to the universal stress protein A family.</text>
</comment>
<dbReference type="EMBL" id="MBUA01000012">
    <property type="protein sequence ID" value="MBC6491409.1"/>
    <property type="molecule type" value="Genomic_DNA"/>
</dbReference>
<dbReference type="Gene3D" id="3.40.50.620">
    <property type="entry name" value="HUPs"/>
    <property type="match status" value="2"/>
</dbReference>
<comment type="caution">
    <text evidence="3">The sequence shown here is derived from an EMBL/GenBank/DDBJ whole genome shotgun (WGS) entry which is preliminary data.</text>
</comment>
<dbReference type="PRINTS" id="PR01438">
    <property type="entry name" value="UNVRSLSTRESS"/>
</dbReference>
<dbReference type="RefSeq" id="WP_187256701.1">
    <property type="nucleotide sequence ID" value="NZ_JBHULF010000014.1"/>
</dbReference>
<keyword evidence="4" id="KW-1185">Reference proteome</keyword>
<feature type="domain" description="UspA" evidence="2">
    <location>
        <begin position="1"/>
        <end position="142"/>
    </location>
</feature>
<accession>A0ABR7MA62</accession>
<dbReference type="Proteomes" id="UP000765802">
    <property type="component" value="Unassembled WGS sequence"/>
</dbReference>
<gene>
    <name evidence="3" type="ORF">BC349_10220</name>
</gene>
<name>A0ABR7MA62_9BACT</name>
<reference evidence="3 4" key="1">
    <citation type="submission" date="2016-07" db="EMBL/GenBank/DDBJ databases">
        <title>Genome analysis of Flavihumibacter stibioxidans YS-17.</title>
        <authorList>
            <person name="Shi K."/>
            <person name="Han Y."/>
            <person name="Wang G."/>
        </authorList>
    </citation>
    <scope>NUCLEOTIDE SEQUENCE [LARGE SCALE GENOMIC DNA]</scope>
    <source>
        <strain evidence="3 4">YS-17</strain>
    </source>
</reference>
<dbReference type="InterPro" id="IPR014729">
    <property type="entry name" value="Rossmann-like_a/b/a_fold"/>
</dbReference>
<dbReference type="InterPro" id="IPR006016">
    <property type="entry name" value="UspA"/>
</dbReference>
<evidence type="ECO:0000313" key="4">
    <source>
        <dbReference type="Proteomes" id="UP000765802"/>
    </source>
</evidence>
<evidence type="ECO:0000256" key="1">
    <source>
        <dbReference type="ARBA" id="ARBA00008791"/>
    </source>
</evidence>
<feature type="domain" description="UspA" evidence="2">
    <location>
        <begin position="153"/>
        <end position="279"/>
    </location>
</feature>
<dbReference type="SUPFAM" id="SSF52402">
    <property type="entry name" value="Adenine nucleotide alpha hydrolases-like"/>
    <property type="match status" value="2"/>
</dbReference>